<proteinExistence type="predicted"/>
<keyword evidence="2" id="KW-0808">Transferase</keyword>
<accession>A0A9D2GSQ9</accession>
<feature type="domain" description="DUF374" evidence="1">
    <location>
        <begin position="59"/>
        <end position="126"/>
    </location>
</feature>
<reference evidence="2" key="1">
    <citation type="journal article" date="2021" name="PeerJ">
        <title>Extensive microbial diversity within the chicken gut microbiome revealed by metagenomics and culture.</title>
        <authorList>
            <person name="Gilroy R."/>
            <person name="Ravi A."/>
            <person name="Getino M."/>
            <person name="Pursley I."/>
            <person name="Horton D.L."/>
            <person name="Alikhan N.F."/>
            <person name="Baker D."/>
            <person name="Gharbi K."/>
            <person name="Hall N."/>
            <person name="Watson M."/>
            <person name="Adriaenssens E.M."/>
            <person name="Foster-Nyarko E."/>
            <person name="Jarju S."/>
            <person name="Secka A."/>
            <person name="Antonio M."/>
            <person name="Oren A."/>
            <person name="Chaudhuri R.R."/>
            <person name="La Ragione R."/>
            <person name="Hildebrand F."/>
            <person name="Pallen M.J."/>
        </authorList>
    </citation>
    <scope>NUCLEOTIDE SEQUENCE</scope>
    <source>
        <strain evidence="2">ChiW4-1371</strain>
    </source>
</reference>
<evidence type="ECO:0000313" key="3">
    <source>
        <dbReference type="Proteomes" id="UP000824176"/>
    </source>
</evidence>
<organism evidence="2 3">
    <name type="scientific">Candidatus Mucispirillum faecigallinarum</name>
    <dbReference type="NCBI Taxonomy" id="2838699"/>
    <lineage>
        <taxon>Bacteria</taxon>
        <taxon>Pseudomonadati</taxon>
        <taxon>Deferribacterota</taxon>
        <taxon>Deferribacteres</taxon>
        <taxon>Deferribacterales</taxon>
        <taxon>Mucispirillaceae</taxon>
        <taxon>Mucispirillum</taxon>
    </lineage>
</organism>
<protein>
    <submittedName>
        <fullName evidence="2">Lysophospholipid acyltransferase family protein</fullName>
    </submittedName>
</protein>
<gene>
    <name evidence="2" type="ORF">H9804_00090</name>
</gene>
<dbReference type="CDD" id="cd07983">
    <property type="entry name" value="LPLAT_DUF374-like"/>
    <property type="match status" value="1"/>
</dbReference>
<dbReference type="GO" id="GO:0016746">
    <property type="term" value="F:acyltransferase activity"/>
    <property type="evidence" value="ECO:0007669"/>
    <property type="project" value="UniProtKB-KW"/>
</dbReference>
<comment type="caution">
    <text evidence="2">The sequence shown here is derived from an EMBL/GenBank/DDBJ whole genome shotgun (WGS) entry which is preliminary data.</text>
</comment>
<reference evidence="2" key="2">
    <citation type="submission" date="2021-04" db="EMBL/GenBank/DDBJ databases">
        <authorList>
            <person name="Gilroy R."/>
        </authorList>
    </citation>
    <scope>NUCLEOTIDE SEQUENCE</scope>
    <source>
        <strain evidence="2">ChiW4-1371</strain>
    </source>
</reference>
<dbReference type="AlphaFoldDB" id="A0A9D2GSQ9"/>
<name>A0A9D2GSQ9_9BACT</name>
<evidence type="ECO:0000313" key="2">
    <source>
        <dbReference type="EMBL" id="HIZ88320.1"/>
    </source>
</evidence>
<evidence type="ECO:0000259" key="1">
    <source>
        <dbReference type="Pfam" id="PF04028"/>
    </source>
</evidence>
<keyword evidence="2" id="KW-0012">Acyltransferase</keyword>
<dbReference type="InterPro" id="IPR007172">
    <property type="entry name" value="DUF374"/>
</dbReference>
<dbReference type="EMBL" id="DXAQ01000004">
    <property type="protein sequence ID" value="HIZ88320.1"/>
    <property type="molecule type" value="Genomic_DNA"/>
</dbReference>
<dbReference type="Pfam" id="PF04028">
    <property type="entry name" value="DUF374"/>
    <property type="match status" value="1"/>
</dbReference>
<dbReference type="Proteomes" id="UP000824176">
    <property type="component" value="Unassembled WGS sequence"/>
</dbReference>
<sequence>MKLSRRIGYAVTYYLGTAILKTWRIKNINKEPYNESRRAGKSSVVVLWHDSLLPLAFSHYKDSIATIASDSKDGDLIAYILEKWGYKLARGSSTRGGMKAAMKLVKLCKTNKISAAITVDGPKGPRHEAKSGAVFIAKCLDNEIYAVTLKTDSFIRFNSWDKFIFPKPFAKVEVWYSNVFKVSPEKDEKSLKEDTERLQNFMIARTNYVCSKFI</sequence>